<evidence type="ECO:0000313" key="3">
    <source>
        <dbReference type="EMBL" id="SFA40707.1"/>
    </source>
</evidence>
<evidence type="ECO:0000256" key="1">
    <source>
        <dbReference type="SAM" id="MobiDB-lite"/>
    </source>
</evidence>
<feature type="region of interest" description="Disordered" evidence="1">
    <location>
        <begin position="65"/>
        <end position="99"/>
    </location>
</feature>
<keyword evidence="2" id="KW-0732">Signal</keyword>
<dbReference type="AlphaFoldDB" id="A0A1I0SMQ2"/>
<name>A0A1I0SMQ2_9RHOB</name>
<dbReference type="RefSeq" id="WP_139221593.1">
    <property type="nucleotide sequence ID" value="NZ_FOJO01000002.1"/>
</dbReference>
<accession>A0A1I0SMQ2</accession>
<proteinExistence type="predicted"/>
<organism evidence="3 4">
    <name type="scientific">Paracoccus halophilus</name>
    <dbReference type="NCBI Taxonomy" id="376733"/>
    <lineage>
        <taxon>Bacteria</taxon>
        <taxon>Pseudomonadati</taxon>
        <taxon>Pseudomonadota</taxon>
        <taxon>Alphaproteobacteria</taxon>
        <taxon>Rhodobacterales</taxon>
        <taxon>Paracoccaceae</taxon>
        <taxon>Paracoccus</taxon>
    </lineage>
</organism>
<evidence type="ECO:0000256" key="2">
    <source>
        <dbReference type="SAM" id="SignalP"/>
    </source>
</evidence>
<reference evidence="3 4" key="1">
    <citation type="submission" date="2016-10" db="EMBL/GenBank/DDBJ databases">
        <authorList>
            <person name="de Groot N.N."/>
        </authorList>
    </citation>
    <scope>NUCLEOTIDE SEQUENCE [LARGE SCALE GENOMIC DNA]</scope>
    <source>
        <strain evidence="3 4">CGMCC 1.6117</strain>
    </source>
</reference>
<feature type="chain" id="PRO_5010187457" evidence="2">
    <location>
        <begin position="25"/>
        <end position="99"/>
    </location>
</feature>
<dbReference type="Proteomes" id="UP000182312">
    <property type="component" value="Unassembled WGS sequence"/>
</dbReference>
<evidence type="ECO:0000313" key="4">
    <source>
        <dbReference type="Proteomes" id="UP000182312"/>
    </source>
</evidence>
<protein>
    <submittedName>
        <fullName evidence="3">Uncharacterized protein</fullName>
    </submittedName>
</protein>
<gene>
    <name evidence="3" type="ORF">SAMN04487972_10220</name>
</gene>
<dbReference type="EMBL" id="FOJO01000002">
    <property type="protein sequence ID" value="SFA40707.1"/>
    <property type="molecule type" value="Genomic_DNA"/>
</dbReference>
<sequence>MRFACKTAMFAALALFTLPGLAVADDDDWLRRSLSIERALFRDLTGWDDRPVRRVWRDDRHRHDRRWSGNRRGWGGDDDDDDRGRRGRGRGRGGHDDDD</sequence>
<feature type="signal peptide" evidence="2">
    <location>
        <begin position="1"/>
        <end position="24"/>
    </location>
</feature>